<dbReference type="SUPFAM" id="SSF81383">
    <property type="entry name" value="F-box domain"/>
    <property type="match status" value="1"/>
</dbReference>
<dbReference type="EMBL" id="CANTFM010000113">
    <property type="protein sequence ID" value="CAI5711856.1"/>
    <property type="molecule type" value="Genomic_DNA"/>
</dbReference>
<keyword evidence="3" id="KW-1185">Reference proteome</keyword>
<organism evidence="2 3">
    <name type="scientific">Peronospora destructor</name>
    <dbReference type="NCBI Taxonomy" id="86335"/>
    <lineage>
        <taxon>Eukaryota</taxon>
        <taxon>Sar</taxon>
        <taxon>Stramenopiles</taxon>
        <taxon>Oomycota</taxon>
        <taxon>Peronosporomycetes</taxon>
        <taxon>Peronosporales</taxon>
        <taxon>Peronosporaceae</taxon>
        <taxon>Peronospora</taxon>
    </lineage>
</organism>
<proteinExistence type="predicted"/>
<dbReference type="AlphaFoldDB" id="A0AAV0T033"/>
<name>A0AAV0T033_9STRA</name>
<dbReference type="InterPro" id="IPR013087">
    <property type="entry name" value="Znf_C2H2_type"/>
</dbReference>
<dbReference type="InterPro" id="IPR036047">
    <property type="entry name" value="F-box-like_dom_sf"/>
</dbReference>
<accession>A0AAV0T033</accession>
<feature type="domain" description="C2H2-type" evidence="1">
    <location>
        <begin position="773"/>
        <end position="797"/>
    </location>
</feature>
<feature type="domain" description="C2H2-type" evidence="1">
    <location>
        <begin position="735"/>
        <end position="757"/>
    </location>
</feature>
<dbReference type="Pfam" id="PF12937">
    <property type="entry name" value="F-box-like"/>
    <property type="match status" value="1"/>
</dbReference>
<dbReference type="PROSITE" id="PS00028">
    <property type="entry name" value="ZINC_FINGER_C2H2_1"/>
    <property type="match status" value="2"/>
</dbReference>
<protein>
    <recommendedName>
        <fullName evidence="1">C2H2-type domain-containing protein</fullName>
    </recommendedName>
</protein>
<dbReference type="Gene3D" id="1.20.1280.50">
    <property type="match status" value="1"/>
</dbReference>
<comment type="caution">
    <text evidence="2">The sequence shown here is derived from an EMBL/GenBank/DDBJ whole genome shotgun (WGS) entry which is preliminary data.</text>
</comment>
<reference evidence="2" key="1">
    <citation type="submission" date="2022-12" db="EMBL/GenBank/DDBJ databases">
        <authorList>
            <person name="Webb A."/>
        </authorList>
    </citation>
    <scope>NUCLEOTIDE SEQUENCE</scope>
    <source>
        <strain evidence="2">Pd1</strain>
    </source>
</reference>
<sequence>MQRRELRPKRELLSLLQRLNDCVSISARRMYTQQMTSTEMLQRPLSDTRRRLPELCLFVDSLLPITSTTKNNSIVAPSSSLVRHAFRHPEAQWLSRSARQSGISALLCQQLVRLARQESHNGIQDHNTTIYWSAAALIMHVLLDALLSSCVQRLGQASDACRWRPLQLKPRFHAMTCFPVWSSLLPFAALIGIQFPDVFQQVLKEHRRSERKIHRVNCDFALVTGIWRLVEELDRGDKEKQRAVTDVMASLLRFASDRMLLCCKTVKDDKKPVDSHLDDQLLEKFFTGMQKFSFKSWQADEMLKQTLFGTLQEALALTACRAEIGAVPQRVVVFTTAGCMLVKDLAVDIVSMVTKQINDSDTLSGKVRHPLLAFLVGFCAHVDLVRLTSVLEVLKMLATLYKAVAPNAADPEHQRQRELVFYIVYVTLLRSESVDSLRQEVSSDAAAILELLKQFQMQLCSEIAYEDFQVAAPVHWMARVWKHWVFLSDEDVQSFVSETQENDTDTEQEFKKRVKMWQAWEALIAFKLPSFSRFPQMKTLVKPHLISLPLADLNDESGFFVRGRKRRRTEKSSTTDTNPEQQERSFDVLLLPDVMERVCSFMSAKRLCRMTLVCRDFAELSHRASLWRQLYFRIESSIGKKQSTVPSSPVECRHGDSYKHNWRQMYQERWTVLRRLRRMQRRTIEAGQSSGEAFSSNNRITTFVPQMCTYCGCNQVLKSASEQDLHDDQHKRFTCMEFSCQASFIGLHKFNQHMKEHATKSTVQSRTTCRLVCGYNGCKKSYLSAKRMATHRQKANHFGRRKAPIL</sequence>
<dbReference type="SMART" id="SM00355">
    <property type="entry name" value="ZnF_C2H2"/>
    <property type="match status" value="3"/>
</dbReference>
<evidence type="ECO:0000259" key="1">
    <source>
        <dbReference type="PROSITE" id="PS00028"/>
    </source>
</evidence>
<dbReference type="InterPro" id="IPR001810">
    <property type="entry name" value="F-box_dom"/>
</dbReference>
<evidence type="ECO:0000313" key="2">
    <source>
        <dbReference type="EMBL" id="CAI5711856.1"/>
    </source>
</evidence>
<gene>
    <name evidence="2" type="ORF">PDE001_LOCUS689</name>
</gene>
<evidence type="ECO:0000313" key="3">
    <source>
        <dbReference type="Proteomes" id="UP001162029"/>
    </source>
</evidence>
<dbReference type="Proteomes" id="UP001162029">
    <property type="component" value="Unassembled WGS sequence"/>
</dbReference>